<evidence type="ECO:0000313" key="2">
    <source>
        <dbReference type="Proteomes" id="UP001057402"/>
    </source>
</evidence>
<evidence type="ECO:0000313" key="1">
    <source>
        <dbReference type="EMBL" id="KAI4386761.1"/>
    </source>
</evidence>
<protein>
    <submittedName>
        <fullName evidence="1">Uncharacterized protein</fullName>
    </submittedName>
</protein>
<organism evidence="1 2">
    <name type="scientific">Melastoma candidum</name>
    <dbReference type="NCBI Taxonomy" id="119954"/>
    <lineage>
        <taxon>Eukaryota</taxon>
        <taxon>Viridiplantae</taxon>
        <taxon>Streptophyta</taxon>
        <taxon>Embryophyta</taxon>
        <taxon>Tracheophyta</taxon>
        <taxon>Spermatophyta</taxon>
        <taxon>Magnoliopsida</taxon>
        <taxon>eudicotyledons</taxon>
        <taxon>Gunneridae</taxon>
        <taxon>Pentapetalae</taxon>
        <taxon>rosids</taxon>
        <taxon>malvids</taxon>
        <taxon>Myrtales</taxon>
        <taxon>Melastomataceae</taxon>
        <taxon>Melastomatoideae</taxon>
        <taxon>Melastomateae</taxon>
        <taxon>Melastoma</taxon>
    </lineage>
</organism>
<name>A0ACB9S5M4_9MYRT</name>
<dbReference type="Proteomes" id="UP001057402">
    <property type="component" value="Chromosome 2"/>
</dbReference>
<keyword evidence="2" id="KW-1185">Reference proteome</keyword>
<reference evidence="2" key="1">
    <citation type="journal article" date="2023" name="Front. Plant Sci.">
        <title>Chromosomal-level genome assembly of Melastoma candidum provides insights into trichome evolution.</title>
        <authorList>
            <person name="Zhong Y."/>
            <person name="Wu W."/>
            <person name="Sun C."/>
            <person name="Zou P."/>
            <person name="Liu Y."/>
            <person name="Dai S."/>
            <person name="Zhou R."/>
        </authorList>
    </citation>
    <scope>NUCLEOTIDE SEQUENCE [LARGE SCALE GENOMIC DNA]</scope>
</reference>
<gene>
    <name evidence="1" type="ORF">MLD38_004665</name>
</gene>
<comment type="caution">
    <text evidence="1">The sequence shown here is derived from an EMBL/GenBank/DDBJ whole genome shotgun (WGS) entry which is preliminary data.</text>
</comment>
<dbReference type="EMBL" id="CM042881">
    <property type="protein sequence ID" value="KAI4386761.1"/>
    <property type="molecule type" value="Genomic_DNA"/>
</dbReference>
<accession>A0ACB9S5M4</accession>
<sequence length="343" mass="38038">MEGRVQEQGKEMPSSLVYSPSNKESPPKQQSTVAPLRDLRGHQSFDHLHHQQRDGVDLLSQSGKNGMENPDSHLDPLPVSSAPPVSASFASFRSLGVENQENPIQPLPQPVSSAMVPLTGVVRYKECMRNHAASMGSHIVDGCGEFMPGGEEGSPEFFKCAACECHRNFHRKETDGVWQPYSSSSHFYSIATRSNGSHRAIVSPPTQHPHQTIFQPTPINAHQHRSFSFGISNSPAPASGQPVMMAFGGGGAEESSSEDLAVFNAHDLGLQTGQVTTSKKRFRTKFTQQQKEKMVEFAEKLGWRMQKQDGQEVVQFCNEVGVKRQVFKVWMHNKKQSLKKQQM</sequence>
<proteinExistence type="predicted"/>